<dbReference type="AlphaFoldDB" id="A0ABD6RSH9"/>
<protein>
    <recommendedName>
        <fullName evidence="1">GmrSD restriction endonucleases N-terminal domain-containing protein</fullName>
    </recommendedName>
</protein>
<proteinExistence type="predicted"/>
<feature type="domain" description="GmrSD restriction endonucleases N-terminal" evidence="1">
    <location>
        <begin position="53"/>
        <end position="258"/>
    </location>
</feature>
<gene>
    <name evidence="2" type="ORF">B2H94_09930</name>
</gene>
<dbReference type="Proteomes" id="UP000193911">
    <property type="component" value="Unassembled WGS sequence"/>
</dbReference>
<evidence type="ECO:0000313" key="2">
    <source>
        <dbReference type="EMBL" id="OSB19391.1"/>
    </source>
</evidence>
<accession>A0ABD6RSH9</accession>
<comment type="caution">
    <text evidence="2">The sequence shown here is derived from an EMBL/GenBank/DDBJ whole genome shotgun (WGS) entry which is preliminary data.</text>
</comment>
<dbReference type="PANTHER" id="PTHR39639">
    <property type="entry name" value="CHROMOSOME 16, WHOLE GENOME SHOTGUN SEQUENCE"/>
    <property type="match status" value="1"/>
</dbReference>
<reference evidence="2 3" key="1">
    <citation type="submission" date="2017-02" db="EMBL/GenBank/DDBJ databases">
        <title>Differentiating clades of botulinum-neurotoxin-producing Clostridia with a simple, multiplex PCR assay.</title>
        <authorList>
            <person name="Williamson C.H.D."/>
            <person name="Vazquez A."/>
            <person name="Hill K."/>
            <person name="Smith T.J."/>
            <person name="Nottingham R."/>
            <person name="Stone N.E."/>
            <person name="Sobek C.J."/>
            <person name="Cocking J.H."/>
            <person name="Fernandez R.A."/>
            <person name="Caballero P.A."/>
            <person name="Leiser O.P."/>
            <person name="Keim P."/>
            <person name="Sahl J.W."/>
        </authorList>
    </citation>
    <scope>NUCLEOTIDE SEQUENCE [LARGE SCALE GENOMIC DNA]</scope>
    <source>
        <strain evidence="2 3">CLS_DGF_0088_06</strain>
    </source>
</reference>
<organism evidence="2 3">
    <name type="scientific">Clostridium sporogenes</name>
    <dbReference type="NCBI Taxonomy" id="1509"/>
    <lineage>
        <taxon>Bacteria</taxon>
        <taxon>Bacillati</taxon>
        <taxon>Bacillota</taxon>
        <taxon>Clostridia</taxon>
        <taxon>Eubacteriales</taxon>
        <taxon>Clostridiaceae</taxon>
        <taxon>Clostridium</taxon>
    </lineage>
</organism>
<dbReference type="Pfam" id="PF03235">
    <property type="entry name" value="GmrSD_N"/>
    <property type="match status" value="1"/>
</dbReference>
<sequence length="457" mass="54450">MNNLFELNQDIDNKEDSDHINELEKEKDFDKKEIRVNDLLDRKITYKTKSMDIETILNGLKRGDYLLPKYQRKYVWEKVQAANLILSLIKNIPIPPIYLYYNNADGKYVILDGQQRITTIFMYYKSVFYKGSKDRKRFNFKEISTQLDKVDLYKEQLKLYKDMDMKIDINKIKNNIKEIYNNLEKKYNIKKTNFELDTQDITFENFNEKSKRILIRKDLEVVFVQCDDKNPHRVYTEIFKLLNSAGKELSNQEIRNGVYSDNFLYEQIDDFNEGSSIWRQIYGNSRTSKDFEYLLRFLALDRFTNYVDEKTKSEVKLDNMKNFSLGHIIDQYSEEFNKRYSNDSEDINVEEINEEIKERAIQEKEKLVKFFDKIVDIKEEMKVTGGKILILEAIFVAFSKLKLLDKDIKIEYFSLINSLDLKKDFGIGTSTSNKGNVEKRLLKAIQIVKEKYKDECQ</sequence>
<dbReference type="InterPro" id="IPR004919">
    <property type="entry name" value="GmrSD_N"/>
</dbReference>
<evidence type="ECO:0000313" key="3">
    <source>
        <dbReference type="Proteomes" id="UP000193911"/>
    </source>
</evidence>
<dbReference type="PANTHER" id="PTHR39639:SF1">
    <property type="entry name" value="DUF262 DOMAIN-CONTAINING PROTEIN"/>
    <property type="match status" value="1"/>
</dbReference>
<name>A0ABD6RSH9_CLOSG</name>
<dbReference type="RefSeq" id="WP_085333526.1">
    <property type="nucleotide sequence ID" value="NZ_MWJJ01000001.1"/>
</dbReference>
<dbReference type="EMBL" id="MWJJ01000001">
    <property type="protein sequence ID" value="OSB19391.1"/>
    <property type="molecule type" value="Genomic_DNA"/>
</dbReference>
<evidence type="ECO:0000259" key="1">
    <source>
        <dbReference type="Pfam" id="PF03235"/>
    </source>
</evidence>